<feature type="binding site" evidence="11">
    <location>
        <begin position="178"/>
        <end position="184"/>
    </location>
    <ligand>
        <name>S-adenosyl-L-methionine</name>
        <dbReference type="ChEBI" id="CHEBI:59789"/>
    </ligand>
</feature>
<dbReference type="GO" id="GO:0008173">
    <property type="term" value="F:RNA methyltransferase activity"/>
    <property type="evidence" value="ECO:0007669"/>
    <property type="project" value="InterPro"/>
</dbReference>
<dbReference type="AlphaFoldDB" id="A0A504X411"/>
<dbReference type="InterPro" id="IPR029063">
    <property type="entry name" value="SAM-dependent_MTases_sf"/>
</dbReference>
<evidence type="ECO:0000259" key="13">
    <source>
        <dbReference type="PROSITE" id="PS51686"/>
    </source>
</evidence>
<evidence type="ECO:0000256" key="7">
    <source>
        <dbReference type="ARBA" id="ARBA00022946"/>
    </source>
</evidence>
<dbReference type="InterPro" id="IPR023267">
    <property type="entry name" value="RCMT"/>
</dbReference>
<keyword evidence="4 11" id="KW-0808">Transferase</keyword>
<evidence type="ECO:0000256" key="4">
    <source>
        <dbReference type="ARBA" id="ARBA00022679"/>
    </source>
</evidence>
<feature type="compositionally biased region" description="Polar residues" evidence="12">
    <location>
        <begin position="1037"/>
        <end position="1047"/>
    </location>
</feature>
<dbReference type="Proteomes" id="UP000318447">
    <property type="component" value="Unassembled WGS sequence"/>
</dbReference>
<accession>A0A504X411</accession>
<organism evidence="14 15">
    <name type="scientific">Leishmania donovani</name>
    <dbReference type="NCBI Taxonomy" id="5661"/>
    <lineage>
        <taxon>Eukaryota</taxon>
        <taxon>Discoba</taxon>
        <taxon>Euglenozoa</taxon>
        <taxon>Kinetoplastea</taxon>
        <taxon>Metakinetoplastina</taxon>
        <taxon>Trypanosomatida</taxon>
        <taxon>Trypanosomatidae</taxon>
        <taxon>Leishmaniinae</taxon>
        <taxon>Leishmania</taxon>
    </lineage>
</organism>
<dbReference type="FunFam" id="3.40.50.150:FF:000661">
    <property type="entry name" value="NOL1/NOP2/sun family, putative"/>
    <property type="match status" value="1"/>
</dbReference>
<dbReference type="VEuPathDB" id="TriTrypDB:LDHU3_32.3210"/>
<dbReference type="InterPro" id="IPR049560">
    <property type="entry name" value="MeTrfase_RsmB-F_NOP2_cat"/>
</dbReference>
<comment type="caution">
    <text evidence="11">Lacks conserved residue(s) required for the propagation of feature annotation.</text>
</comment>
<dbReference type="SUPFAM" id="SSF53335">
    <property type="entry name" value="S-adenosyl-L-methionine-dependent methyltransferases"/>
    <property type="match status" value="1"/>
</dbReference>
<feature type="binding site" evidence="11">
    <location>
        <position position="202"/>
    </location>
    <ligand>
        <name>S-adenosyl-L-methionine</name>
        <dbReference type="ChEBI" id="CHEBI:59789"/>
    </ligand>
</feature>
<evidence type="ECO:0000256" key="2">
    <source>
        <dbReference type="ARBA" id="ARBA00022552"/>
    </source>
</evidence>
<comment type="similarity">
    <text evidence="11">Belongs to the class I-like SAM-binding methyltransferase superfamily. RsmB/NOP family.</text>
</comment>
<feature type="compositionally biased region" description="Low complexity" evidence="12">
    <location>
        <begin position="775"/>
        <end position="784"/>
    </location>
</feature>
<protein>
    <recommendedName>
        <fullName evidence="9">NOL1/NOP2/Sun domain family member 4</fullName>
    </recommendedName>
</protein>
<evidence type="ECO:0000256" key="9">
    <source>
        <dbReference type="ARBA" id="ARBA00042050"/>
    </source>
</evidence>
<dbReference type="PANTHER" id="PTHR22808">
    <property type="entry name" value="NCL1 YEAST -RELATED NOL1/NOP2/FMU SUN DOMAIN-CONTAINING"/>
    <property type="match status" value="1"/>
</dbReference>
<dbReference type="GO" id="GO:0005762">
    <property type="term" value="C:mitochondrial large ribosomal subunit"/>
    <property type="evidence" value="ECO:0007669"/>
    <property type="project" value="TreeGrafter"/>
</dbReference>
<evidence type="ECO:0000256" key="8">
    <source>
        <dbReference type="ARBA" id="ARBA00023128"/>
    </source>
</evidence>
<evidence type="ECO:0000256" key="1">
    <source>
        <dbReference type="ARBA" id="ARBA00004173"/>
    </source>
</evidence>
<feature type="region of interest" description="Disordered" evidence="12">
    <location>
        <begin position="1030"/>
        <end position="1054"/>
    </location>
</feature>
<dbReference type="Gene3D" id="6.20.240.40">
    <property type="match status" value="1"/>
</dbReference>
<evidence type="ECO:0000256" key="5">
    <source>
        <dbReference type="ARBA" id="ARBA00022691"/>
    </source>
</evidence>
<feature type="domain" description="SAM-dependent MTase RsmB/NOP-type" evidence="13">
    <location>
        <begin position="85"/>
        <end position="398"/>
    </location>
</feature>
<evidence type="ECO:0000256" key="6">
    <source>
        <dbReference type="ARBA" id="ARBA00022884"/>
    </source>
</evidence>
<dbReference type="VEuPathDB" id="TriTrypDB:LdCL_320031200"/>
<dbReference type="InterPro" id="IPR001678">
    <property type="entry name" value="MeTrfase_RsmB-F_NOP2_dom"/>
</dbReference>
<dbReference type="Gene3D" id="3.40.50.150">
    <property type="entry name" value="Vaccinia Virus protein VP39"/>
    <property type="match status" value="1"/>
</dbReference>
<feature type="active site" description="Nucleophile" evidence="11">
    <location>
        <position position="305"/>
    </location>
</feature>
<comment type="caution">
    <text evidence="14">The sequence shown here is derived from an EMBL/GenBank/DDBJ whole genome shotgun (WGS) entry which is preliminary data.</text>
</comment>
<gene>
    <name evidence="14" type="ORF">CGC21_20825</name>
</gene>
<dbReference type="VEuPathDB" id="TriTrypDB:LdCL_320031300"/>
<dbReference type="VEuPathDB" id="TriTrypDB:LDHU3_32.3200"/>
<proteinExistence type="inferred from homology"/>
<dbReference type="PANTHER" id="PTHR22808:SF3">
    <property type="entry name" value="5-METHYLCYTOSINE RRNA METHYLTRANSFERASE NSUN4"/>
    <property type="match status" value="1"/>
</dbReference>
<dbReference type="PROSITE" id="PS51686">
    <property type="entry name" value="SAM_MT_RSMB_NOP"/>
    <property type="match status" value="1"/>
</dbReference>
<evidence type="ECO:0000256" key="3">
    <source>
        <dbReference type="ARBA" id="ARBA00022603"/>
    </source>
</evidence>
<name>A0A504X411_LEIDO</name>
<dbReference type="Pfam" id="PF01189">
    <property type="entry name" value="Methyltr_RsmB-F"/>
    <property type="match status" value="1"/>
</dbReference>
<dbReference type="GO" id="GO:0031167">
    <property type="term" value="P:rRNA methylation"/>
    <property type="evidence" value="ECO:0007669"/>
    <property type="project" value="TreeGrafter"/>
</dbReference>
<reference evidence="15" key="1">
    <citation type="submission" date="2019-02" db="EMBL/GenBank/DDBJ databases">
        <title>FDA dAtabase for Regulatory Grade micrObial Sequences (FDA-ARGOS): Supporting development and validation of Infectious Disease Dx tests.</title>
        <authorList>
            <person name="Duncan R."/>
            <person name="Fisher C."/>
            <person name="Tallon L."/>
            <person name="Sadzewicz L."/>
            <person name="Sengamalay N."/>
            <person name="Ott S."/>
            <person name="Godinez A."/>
            <person name="Nagaraj S."/>
            <person name="Vavikolanu K."/>
            <person name="Nadendla S."/>
            <person name="Aluvathingal J."/>
            <person name="Sichtig H."/>
        </authorList>
    </citation>
    <scope>NUCLEOTIDE SEQUENCE [LARGE SCALE GENOMIC DNA]</scope>
    <source>
        <strain evidence="15">FDAARGOS_361</strain>
    </source>
</reference>
<evidence type="ECO:0000256" key="11">
    <source>
        <dbReference type="PROSITE-ProRule" id="PRU01023"/>
    </source>
</evidence>
<keyword evidence="5 11" id="KW-0949">S-adenosyl-L-methionine</keyword>
<evidence type="ECO:0000313" key="15">
    <source>
        <dbReference type="Proteomes" id="UP000318447"/>
    </source>
</evidence>
<dbReference type="PRINTS" id="PR02008">
    <property type="entry name" value="RCMTFAMILY"/>
</dbReference>
<keyword evidence="3 11" id="KW-0489">Methyltransferase</keyword>
<feature type="binding site" evidence="11">
    <location>
        <position position="248"/>
    </location>
    <ligand>
        <name>S-adenosyl-L-methionine</name>
        <dbReference type="ChEBI" id="CHEBI:59789"/>
    </ligand>
</feature>
<feature type="region of interest" description="Disordered" evidence="12">
    <location>
        <begin position="1"/>
        <end position="32"/>
    </location>
</feature>
<keyword evidence="6 11" id="KW-0694">RNA-binding</keyword>
<evidence type="ECO:0000256" key="12">
    <source>
        <dbReference type="SAM" id="MobiDB-lite"/>
    </source>
</evidence>
<dbReference type="GO" id="GO:0003723">
    <property type="term" value="F:RNA binding"/>
    <property type="evidence" value="ECO:0007669"/>
    <property type="project" value="UniProtKB-UniRule"/>
</dbReference>
<comment type="catalytic activity">
    <reaction evidence="10">
        <text>a cytidine in rRNA + S-adenosyl-L-methionine = a 5-methylcytidine in rRNA + S-adenosyl-L-homocysteine + H(+)</text>
        <dbReference type="Rhea" id="RHEA:61484"/>
        <dbReference type="Rhea" id="RHEA-COMP:15836"/>
        <dbReference type="Rhea" id="RHEA-COMP:15837"/>
        <dbReference type="ChEBI" id="CHEBI:15378"/>
        <dbReference type="ChEBI" id="CHEBI:57856"/>
        <dbReference type="ChEBI" id="CHEBI:59789"/>
        <dbReference type="ChEBI" id="CHEBI:74483"/>
        <dbReference type="ChEBI" id="CHEBI:82748"/>
    </reaction>
</comment>
<keyword evidence="7" id="KW-0809">Transit peptide</keyword>
<comment type="subcellular location">
    <subcellularLocation>
        <location evidence="1">Mitochondrion</location>
    </subcellularLocation>
</comment>
<feature type="region of interest" description="Disordered" evidence="12">
    <location>
        <begin position="1086"/>
        <end position="1109"/>
    </location>
</feature>
<dbReference type="VEuPathDB" id="TriTrypDB:LdBPK_322580.1"/>
<keyword evidence="2" id="KW-0698">rRNA processing</keyword>
<evidence type="ECO:0000256" key="10">
    <source>
        <dbReference type="ARBA" id="ARBA00049302"/>
    </source>
</evidence>
<evidence type="ECO:0000313" key="14">
    <source>
        <dbReference type="EMBL" id="TPP43766.1"/>
    </source>
</evidence>
<dbReference type="VEuPathDB" id="TriTrypDB:LdBPK_322570.1"/>
<dbReference type="EMBL" id="RHLC01000009">
    <property type="protein sequence ID" value="TPP43766.1"/>
    <property type="molecule type" value="Genomic_DNA"/>
</dbReference>
<feature type="region of interest" description="Disordered" evidence="12">
    <location>
        <begin position="772"/>
        <end position="793"/>
    </location>
</feature>
<keyword evidence="8" id="KW-0496">Mitochondrion</keyword>
<sequence>MPPLRGTGRGRNKAGTVPTAHTKGGFKAKGSAKPRTFDEYYSEIYGKRWPTLRAAMIEAPRKVALWNRFSQVPFEEATRGLSRVEPNSLIQAFQPARKVNSTEAASTTDRGISADDEARLQEKALAAAAGDLLHPNGVIDKPPIDAFGIKAYYLLDYASAHVVEQLQVGAFDTVLDMCAAPGGKSVAVAQFLSPDGALTCNEARADRCARLRRNLQEHVPVNYVPWRTTQRDAQTWYDPGAFSRVLVDAPCSSERHLLQQSGGSPLSLREWSEETTAQLAALQRMLLQRAIETCRVGGRTVYSTCSISPLENDGVVGEVLQRTRCEVKVIKTSSAAAAALVAPPKTATDASESDASGAEACAPHTPTVLGEATAYGRLLLPDTCHGWGPMFFCVLEKTAEHKDVPSSSSEDDAAAAVLTPTIIVTSILHDTDASASTEPYAFPVGRALRYVQLGRRYHGQTEGQSTLYEWLAEMPFPPSAEAAGPLWGNGGADVEGCSTSKTDTHGPELVAEVSSFAKYHAHHALIEFKELRRRIAEAESCAQSLFSVTVLLHVSGLFGVADTHVERLLDVCFSTSIFLAQDSAAAAALTRRQRGNLSAPSSASEFPRRHGATAAFVEAPPRSRHLHSLHWAIVHFAAGVQHWGLLEHTSPLQDVGRTQRPYERLLQVHAALLCEQTRRCVDHVLWHELVLLKAGRRAEAARDAWFMGPDAAAYSVLFGAQSNSSSSCGNAADAGSLARRVPPRLQQRRLQLLPLLWLSLLCSQLQKRQTPTAQTPSTCAAPHSSPSPPDAEEVTWASARHAFAALLPLFSKDARLDVTAWAALHLLFLPHRRARLSNAKGAETKMTHACTISAPAAAANATLPELCALLARVEREGALLELGPALPGPASAHAESSAYFHLASFLRCWLDASTARSSVPSSPGTARAELADSSGCIHRGDNALNTLQTPMHTAGQLYRALLNIPLSALFLPSPKPSSGDGLCSASVLAEYASTEPSLRKRLSVTAEGARLLNRLLLRVLLQWRSDRRVRRVPQRSGSASARSTSEKLPSAGGVAPIAPECSSSACTPCTESAGSGGRREAIEAAQGDRPPGALPASQPGLPQEMTVSAAESRRQWERELVCVLKATHHLGALITAGAADGVSRDGSSDRGTGLIRAFVAPTAQAVVRALAEQLGRSLLPWRLLLLHCEHVPLTAAELQLLGKLDATLRHVLLLYSPQRVRASDAAASTTPTDVGSLPMTYRVSMNALMRTAA</sequence>